<keyword evidence="4" id="KW-1185">Reference proteome</keyword>
<feature type="transmembrane region" description="Helical" evidence="1">
    <location>
        <begin position="51"/>
        <end position="75"/>
    </location>
</feature>
<evidence type="ECO:0000313" key="3">
    <source>
        <dbReference type="EMBL" id="GES75699.1"/>
    </source>
</evidence>
<accession>A0A2Z6S1U1</accession>
<dbReference type="EMBL" id="BLAL01000017">
    <property type="protein sequence ID" value="GES75699.1"/>
    <property type="molecule type" value="Genomic_DNA"/>
</dbReference>
<reference evidence="3" key="2">
    <citation type="submission" date="2019-10" db="EMBL/GenBank/DDBJ databases">
        <title>Conservation and host-specific expression of non-tandemly repeated heterogenous ribosome RNA gene in arbuscular mycorrhizal fungi.</title>
        <authorList>
            <person name="Maeda T."/>
            <person name="Kobayashi Y."/>
            <person name="Nakagawa T."/>
            <person name="Ezawa T."/>
            <person name="Yamaguchi K."/>
            <person name="Bino T."/>
            <person name="Nishimoto Y."/>
            <person name="Shigenobu S."/>
            <person name="Kawaguchi M."/>
        </authorList>
    </citation>
    <scope>NUCLEOTIDE SEQUENCE</scope>
    <source>
        <strain evidence="3">HR1</strain>
    </source>
</reference>
<dbReference type="AlphaFoldDB" id="A0A2Z6S1U1"/>
<sequence>MDSRAHGLALHRIALLKHHLIGVIPFQLLTLRMELVLQIPKIYNKSSVRIALMVGLTMVVSFVCYWEVMFNYILLSTHFTLRSLLVH</sequence>
<protein>
    <submittedName>
        <fullName evidence="2">Uncharacterized protein</fullName>
    </submittedName>
</protein>
<keyword evidence="1" id="KW-0472">Membrane</keyword>
<evidence type="ECO:0000313" key="4">
    <source>
        <dbReference type="Proteomes" id="UP000247702"/>
    </source>
</evidence>
<organism evidence="2 4">
    <name type="scientific">Rhizophagus clarus</name>
    <dbReference type="NCBI Taxonomy" id="94130"/>
    <lineage>
        <taxon>Eukaryota</taxon>
        <taxon>Fungi</taxon>
        <taxon>Fungi incertae sedis</taxon>
        <taxon>Mucoromycota</taxon>
        <taxon>Glomeromycotina</taxon>
        <taxon>Glomeromycetes</taxon>
        <taxon>Glomerales</taxon>
        <taxon>Glomeraceae</taxon>
        <taxon>Rhizophagus</taxon>
    </lineage>
</organism>
<evidence type="ECO:0000256" key="1">
    <source>
        <dbReference type="SAM" id="Phobius"/>
    </source>
</evidence>
<evidence type="ECO:0000313" key="2">
    <source>
        <dbReference type="EMBL" id="GBC09164.1"/>
    </source>
</evidence>
<gene>
    <name evidence="3" type="ORF">RCL2_000312000</name>
    <name evidence="2" type="ORF">RclHR1_08650007</name>
</gene>
<keyword evidence="1" id="KW-0812">Transmembrane</keyword>
<dbReference type="Proteomes" id="UP000615446">
    <property type="component" value="Unassembled WGS sequence"/>
</dbReference>
<dbReference type="EMBL" id="BEXD01004276">
    <property type="protein sequence ID" value="GBC09164.1"/>
    <property type="molecule type" value="Genomic_DNA"/>
</dbReference>
<keyword evidence="1" id="KW-1133">Transmembrane helix</keyword>
<dbReference type="Proteomes" id="UP000247702">
    <property type="component" value="Unassembled WGS sequence"/>
</dbReference>
<reference evidence="2 4" key="1">
    <citation type="submission" date="2017-11" db="EMBL/GenBank/DDBJ databases">
        <title>The genome of Rhizophagus clarus HR1 reveals common genetic basis of auxotrophy among arbuscular mycorrhizal fungi.</title>
        <authorList>
            <person name="Kobayashi Y."/>
        </authorList>
    </citation>
    <scope>NUCLEOTIDE SEQUENCE [LARGE SCALE GENOMIC DNA]</scope>
    <source>
        <strain evidence="2 4">HR1</strain>
    </source>
</reference>
<comment type="caution">
    <text evidence="2">The sequence shown here is derived from an EMBL/GenBank/DDBJ whole genome shotgun (WGS) entry which is preliminary data.</text>
</comment>
<name>A0A2Z6S1U1_9GLOM</name>
<proteinExistence type="predicted"/>